<dbReference type="AlphaFoldDB" id="A0A0A9FDQ7"/>
<organism evidence="1">
    <name type="scientific">Arundo donax</name>
    <name type="common">Giant reed</name>
    <name type="synonym">Donax arundinaceus</name>
    <dbReference type="NCBI Taxonomy" id="35708"/>
    <lineage>
        <taxon>Eukaryota</taxon>
        <taxon>Viridiplantae</taxon>
        <taxon>Streptophyta</taxon>
        <taxon>Embryophyta</taxon>
        <taxon>Tracheophyta</taxon>
        <taxon>Spermatophyta</taxon>
        <taxon>Magnoliopsida</taxon>
        <taxon>Liliopsida</taxon>
        <taxon>Poales</taxon>
        <taxon>Poaceae</taxon>
        <taxon>PACMAD clade</taxon>
        <taxon>Arundinoideae</taxon>
        <taxon>Arundineae</taxon>
        <taxon>Arundo</taxon>
    </lineage>
</organism>
<proteinExistence type="predicted"/>
<sequence length="25" mass="2826">MQQVTQLNTSDLLALKSHYSQLGYS</sequence>
<evidence type="ECO:0000313" key="1">
    <source>
        <dbReference type="EMBL" id="JAE10487.1"/>
    </source>
</evidence>
<protein>
    <submittedName>
        <fullName evidence="1">Uncharacterized protein</fullName>
    </submittedName>
</protein>
<accession>A0A0A9FDQ7</accession>
<reference evidence="1" key="1">
    <citation type="submission" date="2014-09" db="EMBL/GenBank/DDBJ databases">
        <authorList>
            <person name="Magalhaes I.L.F."/>
            <person name="Oliveira U."/>
            <person name="Santos F.R."/>
            <person name="Vidigal T.H.D.A."/>
            <person name="Brescovit A.D."/>
            <person name="Santos A.J."/>
        </authorList>
    </citation>
    <scope>NUCLEOTIDE SEQUENCE</scope>
    <source>
        <tissue evidence="1">Shoot tissue taken approximately 20 cm above the soil surface</tissue>
    </source>
</reference>
<name>A0A0A9FDQ7_ARUDO</name>
<dbReference type="EMBL" id="GBRH01187409">
    <property type="protein sequence ID" value="JAE10487.1"/>
    <property type="molecule type" value="Transcribed_RNA"/>
</dbReference>
<reference evidence="1" key="2">
    <citation type="journal article" date="2015" name="Data Brief">
        <title>Shoot transcriptome of the giant reed, Arundo donax.</title>
        <authorList>
            <person name="Barrero R.A."/>
            <person name="Guerrero F.D."/>
            <person name="Moolhuijzen P."/>
            <person name="Goolsby J.A."/>
            <person name="Tidwell J."/>
            <person name="Bellgard S.E."/>
            <person name="Bellgard M.I."/>
        </authorList>
    </citation>
    <scope>NUCLEOTIDE SEQUENCE</scope>
    <source>
        <tissue evidence="1">Shoot tissue taken approximately 20 cm above the soil surface</tissue>
    </source>
</reference>